<dbReference type="InParanoid" id="A0A212F787"/>
<dbReference type="PROSITE" id="PS50850">
    <property type="entry name" value="MFS"/>
    <property type="match status" value="1"/>
</dbReference>
<dbReference type="Proteomes" id="UP000007151">
    <property type="component" value="Unassembled WGS sequence"/>
</dbReference>
<feature type="transmembrane region" description="Helical" evidence="8">
    <location>
        <begin position="112"/>
        <end position="133"/>
    </location>
</feature>
<dbReference type="Pfam" id="PF00083">
    <property type="entry name" value="Sugar_tr"/>
    <property type="match status" value="1"/>
</dbReference>
<proteinExistence type="predicted"/>
<feature type="transmembrane region" description="Helical" evidence="8">
    <location>
        <begin position="55"/>
        <end position="76"/>
    </location>
</feature>
<reference evidence="10 11" key="1">
    <citation type="journal article" date="2011" name="Cell">
        <title>The monarch butterfly genome yields insights into long-distance migration.</title>
        <authorList>
            <person name="Zhan S."/>
            <person name="Merlin C."/>
            <person name="Boore J.L."/>
            <person name="Reppert S.M."/>
        </authorList>
    </citation>
    <scope>NUCLEOTIDE SEQUENCE [LARGE SCALE GENOMIC DNA]</scope>
    <source>
        <strain evidence="10">F-2</strain>
    </source>
</reference>
<keyword evidence="7 8" id="KW-0472">Membrane</keyword>
<keyword evidence="11" id="KW-1185">Reference proteome</keyword>
<dbReference type="EMBL" id="AGBW02009924">
    <property type="protein sequence ID" value="OWR49569.1"/>
    <property type="molecule type" value="Genomic_DNA"/>
</dbReference>
<feature type="transmembrane region" description="Helical" evidence="8">
    <location>
        <begin position="318"/>
        <end position="342"/>
    </location>
</feature>
<dbReference type="GO" id="GO:0022857">
    <property type="term" value="F:transmembrane transporter activity"/>
    <property type="evidence" value="ECO:0007669"/>
    <property type="project" value="InterPro"/>
</dbReference>
<evidence type="ECO:0000256" key="5">
    <source>
        <dbReference type="ARBA" id="ARBA00022692"/>
    </source>
</evidence>
<gene>
    <name evidence="10" type="ORF">KGM_212674</name>
</gene>
<organism evidence="10 11">
    <name type="scientific">Danaus plexippus plexippus</name>
    <dbReference type="NCBI Taxonomy" id="278856"/>
    <lineage>
        <taxon>Eukaryota</taxon>
        <taxon>Metazoa</taxon>
        <taxon>Ecdysozoa</taxon>
        <taxon>Arthropoda</taxon>
        <taxon>Hexapoda</taxon>
        <taxon>Insecta</taxon>
        <taxon>Pterygota</taxon>
        <taxon>Neoptera</taxon>
        <taxon>Endopterygota</taxon>
        <taxon>Lepidoptera</taxon>
        <taxon>Glossata</taxon>
        <taxon>Ditrysia</taxon>
        <taxon>Papilionoidea</taxon>
        <taxon>Nymphalidae</taxon>
        <taxon>Danainae</taxon>
        <taxon>Danaini</taxon>
        <taxon>Danaina</taxon>
        <taxon>Danaus</taxon>
        <taxon>Danaus</taxon>
    </lineage>
</organism>
<evidence type="ECO:0000256" key="1">
    <source>
        <dbReference type="ARBA" id="ARBA00004651"/>
    </source>
</evidence>
<dbReference type="GO" id="GO:0005886">
    <property type="term" value="C:plasma membrane"/>
    <property type="evidence" value="ECO:0007669"/>
    <property type="project" value="UniProtKB-SubCell"/>
</dbReference>
<dbReference type="SUPFAM" id="SSF103473">
    <property type="entry name" value="MFS general substrate transporter"/>
    <property type="match status" value="1"/>
</dbReference>
<dbReference type="PANTHER" id="PTHR48021">
    <property type="match status" value="1"/>
</dbReference>
<dbReference type="FunFam" id="1.20.1250.20:FF:000218">
    <property type="entry name" value="facilitated trehalose transporter Tret1"/>
    <property type="match status" value="1"/>
</dbReference>
<dbReference type="KEGG" id="dpl:KGM_212674"/>
<dbReference type="PANTHER" id="PTHR48021:SF33">
    <property type="entry name" value="AT22075P-RELATED"/>
    <property type="match status" value="1"/>
</dbReference>
<keyword evidence="4 10" id="KW-0762">Sugar transport</keyword>
<dbReference type="InterPro" id="IPR036259">
    <property type="entry name" value="MFS_trans_sf"/>
</dbReference>
<feature type="transmembrane region" description="Helical" evidence="8">
    <location>
        <begin position="88"/>
        <end position="106"/>
    </location>
</feature>
<feature type="transmembrane region" description="Helical" evidence="8">
    <location>
        <begin position="266"/>
        <end position="283"/>
    </location>
</feature>
<comment type="caution">
    <text evidence="10">The sequence shown here is derived from an EMBL/GenBank/DDBJ whole genome shotgun (WGS) entry which is preliminary data.</text>
</comment>
<dbReference type="InterPro" id="IPR050549">
    <property type="entry name" value="MFS_Trehalose_Transporter"/>
</dbReference>
<feature type="transmembrane region" description="Helical" evidence="8">
    <location>
        <begin position="290"/>
        <end position="312"/>
    </location>
</feature>
<evidence type="ECO:0000259" key="9">
    <source>
        <dbReference type="PROSITE" id="PS50850"/>
    </source>
</evidence>
<dbReference type="eggNOG" id="KOG0254">
    <property type="taxonomic scope" value="Eukaryota"/>
</dbReference>
<evidence type="ECO:0000313" key="10">
    <source>
        <dbReference type="EMBL" id="OWR49569.1"/>
    </source>
</evidence>
<feature type="domain" description="Major facilitator superfamily (MFS) profile" evidence="9">
    <location>
        <begin position="1"/>
        <end position="409"/>
    </location>
</feature>
<name>A0A212F787_DANPL</name>
<sequence>MSLLGSIVNIGGLIATPLCGYAVDKIGRKYSAMLFGLPFVISWALIAATTSFYTVLFAVGLSGFGAAGQAVSTVYISEIAQDSIRGALTSSTVYGFFFGLLMSYTFGGYMSYYSVLYTHLALSVLYILMLIPLKESPCYLLMLEKEKEAAESIAFYQRVDVSSKEVELEIQKIKLQLGSKEDKILKSDADTQEAEDLLKKTSVESNEKKETAWQFLKRSRSSQRALIAVFTVMSLTILMGSIVLQVYAEPLFKEAVPTMHPNTCSILMAVTYLTAALLCASMLDKFGRKALLTVTSILTGISNIILGTQLNLHWAPHWFTAFIIYGSSFVYNLGAAIVPFVLTAEVFLPQVRGLGNSVAMATMWIMNWVTLIIFNPIVEWWGLGSAFYFFSFMCFLSAAYGQFCLPETKGLSADEIQLLFLKEKRNDTQKV</sequence>
<evidence type="ECO:0000256" key="6">
    <source>
        <dbReference type="ARBA" id="ARBA00022989"/>
    </source>
</evidence>
<evidence type="ECO:0000256" key="8">
    <source>
        <dbReference type="SAM" id="Phobius"/>
    </source>
</evidence>
<feature type="transmembrane region" description="Helical" evidence="8">
    <location>
        <begin position="30"/>
        <end position="49"/>
    </location>
</feature>
<keyword evidence="5 8" id="KW-0812">Transmembrane</keyword>
<feature type="transmembrane region" description="Helical" evidence="8">
    <location>
        <begin position="6"/>
        <end position="23"/>
    </location>
</feature>
<evidence type="ECO:0000313" key="11">
    <source>
        <dbReference type="Proteomes" id="UP000007151"/>
    </source>
</evidence>
<keyword evidence="6 8" id="KW-1133">Transmembrane helix</keyword>
<comment type="subcellular location">
    <subcellularLocation>
        <location evidence="1">Cell membrane</location>
        <topology evidence="1">Multi-pass membrane protein</topology>
    </subcellularLocation>
</comment>
<accession>A0A212F787</accession>
<dbReference type="InterPro" id="IPR005828">
    <property type="entry name" value="MFS_sugar_transport-like"/>
</dbReference>
<dbReference type="Gene3D" id="1.20.1250.20">
    <property type="entry name" value="MFS general substrate transporter like domains"/>
    <property type="match status" value="1"/>
</dbReference>
<evidence type="ECO:0000256" key="7">
    <source>
        <dbReference type="ARBA" id="ARBA00023136"/>
    </source>
</evidence>
<evidence type="ECO:0000256" key="3">
    <source>
        <dbReference type="ARBA" id="ARBA00022475"/>
    </source>
</evidence>
<protein>
    <submittedName>
        <fullName evidence="10">Sugar transporter</fullName>
    </submittedName>
</protein>
<dbReference type="STRING" id="278856.A0A212F787"/>
<keyword evidence="3" id="KW-1003">Cell membrane</keyword>
<dbReference type="InterPro" id="IPR020846">
    <property type="entry name" value="MFS_dom"/>
</dbReference>
<feature type="transmembrane region" description="Helical" evidence="8">
    <location>
        <begin position="225"/>
        <end position="246"/>
    </location>
</feature>
<dbReference type="AlphaFoldDB" id="A0A212F787"/>
<feature type="transmembrane region" description="Helical" evidence="8">
    <location>
        <begin position="354"/>
        <end position="374"/>
    </location>
</feature>
<feature type="transmembrane region" description="Helical" evidence="8">
    <location>
        <begin position="380"/>
        <end position="400"/>
    </location>
</feature>
<evidence type="ECO:0000256" key="4">
    <source>
        <dbReference type="ARBA" id="ARBA00022597"/>
    </source>
</evidence>
<evidence type="ECO:0000256" key="2">
    <source>
        <dbReference type="ARBA" id="ARBA00022448"/>
    </source>
</evidence>
<keyword evidence="2" id="KW-0813">Transport</keyword>